<comment type="caution">
    <text evidence="9">The sequence shown here is derived from an EMBL/GenBank/DDBJ whole genome shotgun (WGS) entry which is preliminary data.</text>
</comment>
<evidence type="ECO:0000256" key="3">
    <source>
        <dbReference type="ARBA" id="ARBA00022695"/>
    </source>
</evidence>
<evidence type="ECO:0000256" key="1">
    <source>
        <dbReference type="ARBA" id="ARBA00012417"/>
    </source>
</evidence>
<reference evidence="9" key="1">
    <citation type="journal article" date="2020" name="mSystems">
        <title>Genome- and Community-Level Interaction Insights into Carbon Utilization and Element Cycling Functions of Hydrothermarchaeota in Hydrothermal Sediment.</title>
        <authorList>
            <person name="Zhou Z."/>
            <person name="Liu Y."/>
            <person name="Xu W."/>
            <person name="Pan J."/>
            <person name="Luo Z.H."/>
            <person name="Li M."/>
        </authorList>
    </citation>
    <scope>NUCLEOTIDE SEQUENCE [LARGE SCALE GENOMIC DNA]</scope>
    <source>
        <strain evidence="9">HyVt-102</strain>
    </source>
</reference>
<dbReference type="SUPFAM" id="SSF89550">
    <property type="entry name" value="PHP domain-like"/>
    <property type="match status" value="1"/>
</dbReference>
<gene>
    <name evidence="9" type="ORF">ENF18_02850</name>
</gene>
<dbReference type="CDD" id="cd04485">
    <property type="entry name" value="DnaE_OBF"/>
    <property type="match status" value="1"/>
</dbReference>
<evidence type="ECO:0000256" key="7">
    <source>
        <dbReference type="SAM" id="MobiDB-lite"/>
    </source>
</evidence>
<dbReference type="Pfam" id="PF07733">
    <property type="entry name" value="DNA_pol3_alpha"/>
    <property type="match status" value="1"/>
</dbReference>
<feature type="domain" description="Polymerase/histidinol phosphatase N-terminal" evidence="8">
    <location>
        <begin position="4"/>
        <end position="71"/>
    </location>
</feature>
<feature type="region of interest" description="Disordered" evidence="7">
    <location>
        <begin position="891"/>
        <end position="913"/>
    </location>
</feature>
<dbReference type="Gene3D" id="3.20.20.140">
    <property type="entry name" value="Metal-dependent hydrolases"/>
    <property type="match status" value="1"/>
</dbReference>
<evidence type="ECO:0000313" key="9">
    <source>
        <dbReference type="EMBL" id="HDI82716.1"/>
    </source>
</evidence>
<dbReference type="Pfam" id="PF02811">
    <property type="entry name" value="PHP"/>
    <property type="match status" value="1"/>
</dbReference>
<proteinExistence type="predicted"/>
<accession>A0A7C0VA32</accession>
<sequence>MRFVHLHLHTQYSFLDGAIKIDDLINKVNNLGMNAVAITDHGGLFGVVEFYLKAIKEGIKPIIGMEGYFTYGKMEEKKKEDSPYHILLLAKNEKGYKNLIKISSVSYLKGFYGKPRFDFDTLLKHHKGLIIGSACIEGIIAKDIRRGNIEVAREHAALFKELKGEDFYIEIMRVGVPDEDRVNDELLKISRDLDIPIIATNDAHYLNREDHVAHDVLLAIQTNKKLEDENRMRFPSSEFYVKSPEEMEELFSDLPEAIKNTVQLAEKIEYIPFETGKYHMPEFDIPPEFSSPGEYLKHLVEEGIKSKMAFTEEVRERINYELSVISRMGFEGYFLIINDIVKSAREMGIFVGPGRGSAAGSLVLYALGITEINPLEHNLIFERFLNPERISMPDIDIDFEDTRRKEVIDYIREKYGENRVAQICSFNVLKAKAVIRDVGRVMNYDNSDINKIAKLIDADTLEQALEKSEELKSFINSREDLKTLFDIAQKLEGLTRHHGIHASGIVITPDDLTEHIPLATGGDNGDRREVKTQYEMNILEKLGFLKVDILGLNTLSVIRKTLEYIKEPIDLALLDKNDPAVYKLLSEGDTIGVFQLEEAGARSILRKFKPSNFSEIVFVLALIRPGPLQVIDLESLIRKKEGIERVRYPHPVLEEILKETYGYPIFQEQAMLIANKLCGFSFGKADILRKAMGKKDMEIMISLREDFISGAVENGLDKETAEQVFADISTFASYAFNKSHSTVYGEISFRTAYLKAHYPVEFLAATMTSEIGKTDKLKRYILDAQRHGITVTPPDINRSGFEFIPEEGKILYGLGAIKNVGESAVISIIKEREANGKFRDFEDFLERCMGQKVNKRVVESLIKAGAFEKMDSNRRKLLYILNNSKIKGKKSPQKGLFQKEDEKIDVEPPSEDELRNYEQESLGFYFLTHPMKSYQHLIGSVLVSSYHLEDYPDDKLVICGGTIISSQKKKSKNGGQYYELVLEDLEGSYRVTMSETRGDTYRDILIKTNSIAVKGRVSRFGNKVGVRAEEVYKIEDIPAILKRAFLIIDVEEMDDKQLEKAHEIISSFKGSLPLFLLFRRREEQLKLKSLTKVKFDKDLIDTFTREIGEGKLRFVF</sequence>
<dbReference type="Gene3D" id="1.10.10.1600">
    <property type="entry name" value="Bacterial DNA polymerase III alpha subunit, thumb domain"/>
    <property type="match status" value="1"/>
</dbReference>
<dbReference type="SMART" id="SM00481">
    <property type="entry name" value="POLIIIAc"/>
    <property type="match status" value="1"/>
</dbReference>
<evidence type="ECO:0000259" key="8">
    <source>
        <dbReference type="SMART" id="SM00481"/>
    </source>
</evidence>
<dbReference type="Pfam" id="PF14579">
    <property type="entry name" value="HHH_6"/>
    <property type="match status" value="1"/>
</dbReference>
<evidence type="ECO:0000256" key="4">
    <source>
        <dbReference type="ARBA" id="ARBA00022705"/>
    </source>
</evidence>
<comment type="catalytic activity">
    <reaction evidence="6">
        <text>DNA(n) + a 2'-deoxyribonucleoside 5'-triphosphate = DNA(n+1) + diphosphate</text>
        <dbReference type="Rhea" id="RHEA:22508"/>
        <dbReference type="Rhea" id="RHEA-COMP:17339"/>
        <dbReference type="Rhea" id="RHEA-COMP:17340"/>
        <dbReference type="ChEBI" id="CHEBI:33019"/>
        <dbReference type="ChEBI" id="CHEBI:61560"/>
        <dbReference type="ChEBI" id="CHEBI:173112"/>
        <dbReference type="EC" id="2.7.7.7"/>
    </reaction>
</comment>
<dbReference type="Gene3D" id="1.10.150.870">
    <property type="match status" value="1"/>
</dbReference>
<dbReference type="InterPro" id="IPR004805">
    <property type="entry name" value="DnaE2/DnaE/PolC"/>
</dbReference>
<organism evidence="9">
    <name type="scientific">candidate division WOR-3 bacterium</name>
    <dbReference type="NCBI Taxonomy" id="2052148"/>
    <lineage>
        <taxon>Bacteria</taxon>
        <taxon>Bacteria division WOR-3</taxon>
    </lineage>
</organism>
<dbReference type="GO" id="GO:0008408">
    <property type="term" value="F:3'-5' exonuclease activity"/>
    <property type="evidence" value="ECO:0007669"/>
    <property type="project" value="InterPro"/>
</dbReference>
<feature type="compositionally biased region" description="Basic and acidic residues" evidence="7">
    <location>
        <begin position="897"/>
        <end position="913"/>
    </location>
</feature>
<protein>
    <recommendedName>
        <fullName evidence="1">DNA-directed DNA polymerase</fullName>
        <ecNumber evidence="1">2.7.7.7</ecNumber>
    </recommendedName>
</protein>
<dbReference type="Proteomes" id="UP000885847">
    <property type="component" value="Unassembled WGS sequence"/>
</dbReference>
<dbReference type="PANTHER" id="PTHR32294:SF0">
    <property type="entry name" value="DNA POLYMERASE III SUBUNIT ALPHA"/>
    <property type="match status" value="1"/>
</dbReference>
<dbReference type="Pfam" id="PF17657">
    <property type="entry name" value="DNA_pol3_finger"/>
    <property type="match status" value="1"/>
</dbReference>
<dbReference type="InterPro" id="IPR029460">
    <property type="entry name" value="DNAPol_HHH"/>
</dbReference>
<dbReference type="InterPro" id="IPR004013">
    <property type="entry name" value="PHP_dom"/>
</dbReference>
<dbReference type="NCBIfam" id="NF004226">
    <property type="entry name" value="PRK05673.1"/>
    <property type="match status" value="1"/>
</dbReference>
<dbReference type="InterPro" id="IPR040982">
    <property type="entry name" value="DNA_pol3_finger"/>
</dbReference>
<keyword evidence="3 9" id="KW-0548">Nucleotidyltransferase</keyword>
<dbReference type="EMBL" id="DQWE01000134">
    <property type="protein sequence ID" value="HDI82716.1"/>
    <property type="molecule type" value="Genomic_DNA"/>
</dbReference>
<dbReference type="PANTHER" id="PTHR32294">
    <property type="entry name" value="DNA POLYMERASE III SUBUNIT ALPHA"/>
    <property type="match status" value="1"/>
</dbReference>
<name>A0A7C0VA32_UNCW3</name>
<dbReference type="AlphaFoldDB" id="A0A7C0VA32"/>
<dbReference type="InterPro" id="IPR003141">
    <property type="entry name" value="Pol/His_phosphatase_N"/>
</dbReference>
<dbReference type="GO" id="GO:0006260">
    <property type="term" value="P:DNA replication"/>
    <property type="evidence" value="ECO:0007669"/>
    <property type="project" value="UniProtKB-KW"/>
</dbReference>
<keyword evidence="2 9" id="KW-0808">Transferase</keyword>
<evidence type="ECO:0000256" key="5">
    <source>
        <dbReference type="ARBA" id="ARBA00022932"/>
    </source>
</evidence>
<dbReference type="InterPro" id="IPR041931">
    <property type="entry name" value="DNA_pol3_alpha_thumb_dom"/>
</dbReference>
<dbReference type="InterPro" id="IPR011708">
    <property type="entry name" value="DNA_pol3_alpha_NTPase_dom"/>
</dbReference>
<keyword evidence="5" id="KW-0239">DNA-directed DNA polymerase</keyword>
<keyword evidence="4" id="KW-0235">DNA replication</keyword>
<dbReference type="InterPro" id="IPR016195">
    <property type="entry name" value="Pol/histidinol_Pase-like"/>
</dbReference>
<evidence type="ECO:0000256" key="2">
    <source>
        <dbReference type="ARBA" id="ARBA00022679"/>
    </source>
</evidence>
<dbReference type="NCBIfam" id="TIGR00594">
    <property type="entry name" value="polc"/>
    <property type="match status" value="1"/>
</dbReference>
<dbReference type="CDD" id="cd12113">
    <property type="entry name" value="PHP_PolIIIA_DnaE3"/>
    <property type="match status" value="1"/>
</dbReference>
<dbReference type="EC" id="2.7.7.7" evidence="1"/>
<dbReference type="GO" id="GO:0003887">
    <property type="term" value="F:DNA-directed DNA polymerase activity"/>
    <property type="evidence" value="ECO:0007669"/>
    <property type="project" value="UniProtKB-KW"/>
</dbReference>
<evidence type="ECO:0000256" key="6">
    <source>
        <dbReference type="ARBA" id="ARBA00049244"/>
    </source>
</evidence>